<feature type="coiled-coil region" evidence="1">
    <location>
        <begin position="128"/>
        <end position="155"/>
    </location>
</feature>
<sequence length="169" mass="19747">MISYLIILSTIAEYPSQLAKMIYWNKTVGKGCDVVTDNSPMSVAQLLMVPHQNQMQQFLSPTQIQQFLQQQALYYQRQQQQHQQQLKQLEAFIPHLQEQIQMNMIQQNQILQQLTTLPMEVNPEKGTRHQLQAQLQQLSTQQHQLIQQLQQSHRQYLMTASPYNTSAQG</sequence>
<gene>
    <name evidence="2" type="primary">NCL1_04095</name>
    <name evidence="2" type="ORF">NPIL_361681</name>
</gene>
<evidence type="ECO:0000313" key="3">
    <source>
        <dbReference type="Proteomes" id="UP000887013"/>
    </source>
</evidence>
<keyword evidence="1" id="KW-0175">Coiled coil</keyword>
<dbReference type="AlphaFoldDB" id="A0A8X6ICE8"/>
<evidence type="ECO:0000313" key="2">
    <source>
        <dbReference type="EMBL" id="GFS39454.1"/>
    </source>
</evidence>
<reference evidence="2" key="1">
    <citation type="submission" date="2020-08" db="EMBL/GenBank/DDBJ databases">
        <title>Multicomponent nature underlies the extraordinary mechanical properties of spider dragline silk.</title>
        <authorList>
            <person name="Kono N."/>
            <person name="Nakamura H."/>
            <person name="Mori M."/>
            <person name="Yoshida Y."/>
            <person name="Ohtoshi R."/>
            <person name="Malay A.D."/>
            <person name="Moran D.A.P."/>
            <person name="Tomita M."/>
            <person name="Numata K."/>
            <person name="Arakawa K."/>
        </authorList>
    </citation>
    <scope>NUCLEOTIDE SEQUENCE</scope>
</reference>
<dbReference type="EMBL" id="BMAW01089370">
    <property type="protein sequence ID" value="GFS39454.1"/>
    <property type="molecule type" value="Genomic_DNA"/>
</dbReference>
<keyword evidence="3" id="KW-1185">Reference proteome</keyword>
<protein>
    <submittedName>
        <fullName evidence="2">Uncharacterized protein</fullName>
    </submittedName>
</protein>
<accession>A0A8X6ICE8</accession>
<dbReference type="Proteomes" id="UP000887013">
    <property type="component" value="Unassembled WGS sequence"/>
</dbReference>
<comment type="caution">
    <text evidence="2">The sequence shown here is derived from an EMBL/GenBank/DDBJ whole genome shotgun (WGS) entry which is preliminary data.</text>
</comment>
<evidence type="ECO:0000256" key="1">
    <source>
        <dbReference type="SAM" id="Coils"/>
    </source>
</evidence>
<organism evidence="2 3">
    <name type="scientific">Nephila pilipes</name>
    <name type="common">Giant wood spider</name>
    <name type="synonym">Nephila maculata</name>
    <dbReference type="NCBI Taxonomy" id="299642"/>
    <lineage>
        <taxon>Eukaryota</taxon>
        <taxon>Metazoa</taxon>
        <taxon>Ecdysozoa</taxon>
        <taxon>Arthropoda</taxon>
        <taxon>Chelicerata</taxon>
        <taxon>Arachnida</taxon>
        <taxon>Araneae</taxon>
        <taxon>Araneomorphae</taxon>
        <taxon>Entelegynae</taxon>
        <taxon>Araneoidea</taxon>
        <taxon>Nephilidae</taxon>
        <taxon>Nephila</taxon>
    </lineage>
</organism>
<proteinExistence type="predicted"/>
<name>A0A8X6ICE8_NEPPI</name>
<dbReference type="OrthoDB" id="6422824at2759"/>